<accession>A0A2G4EUM9</accession>
<keyword evidence="4" id="KW-1185">Reference proteome</keyword>
<dbReference type="EMBL" id="NXIB02000234">
    <property type="protein sequence ID" value="PHX53234.1"/>
    <property type="molecule type" value="Genomic_DNA"/>
</dbReference>
<dbReference type="AlphaFoldDB" id="A0A2G4EUM9"/>
<protein>
    <recommendedName>
        <fullName evidence="2">Cas12f1-like TNB domain-containing protein</fullName>
    </recommendedName>
</protein>
<evidence type="ECO:0000256" key="1">
    <source>
        <dbReference type="ARBA" id="ARBA00023125"/>
    </source>
</evidence>
<proteinExistence type="predicted"/>
<dbReference type="Pfam" id="PF07282">
    <property type="entry name" value="Cas12f1-like_TNB"/>
    <property type="match status" value="1"/>
</dbReference>
<gene>
    <name evidence="3" type="ORF">CP500_022570</name>
</gene>
<dbReference type="Proteomes" id="UP000226442">
    <property type="component" value="Unassembled WGS sequence"/>
</dbReference>
<sequence length="63" mass="7562">MTIARESSRRTKSSICGNHRHKMPLKDRVYMCPDFGHKKNRDLNVAKNIDRWFEEIFIPKRSD</sequence>
<comment type="caution">
    <text evidence="3">The sequence shown here is derived from an EMBL/GenBank/DDBJ whole genome shotgun (WGS) entry which is preliminary data.</text>
</comment>
<evidence type="ECO:0000313" key="4">
    <source>
        <dbReference type="Proteomes" id="UP000226442"/>
    </source>
</evidence>
<dbReference type="GO" id="GO:0003677">
    <property type="term" value="F:DNA binding"/>
    <property type="evidence" value="ECO:0007669"/>
    <property type="project" value="UniProtKB-KW"/>
</dbReference>
<keyword evidence="1" id="KW-0238">DNA-binding</keyword>
<dbReference type="InterPro" id="IPR010095">
    <property type="entry name" value="Cas12f1-like_TNB"/>
</dbReference>
<organism evidence="3 4">
    <name type="scientific">Tychonema bourrellyi FEM_GT703</name>
    <dbReference type="NCBI Taxonomy" id="2040638"/>
    <lineage>
        <taxon>Bacteria</taxon>
        <taxon>Bacillati</taxon>
        <taxon>Cyanobacteriota</taxon>
        <taxon>Cyanophyceae</taxon>
        <taxon>Oscillatoriophycideae</taxon>
        <taxon>Oscillatoriales</taxon>
        <taxon>Microcoleaceae</taxon>
        <taxon>Tychonema</taxon>
    </lineage>
</organism>
<name>A0A2G4EUM9_9CYAN</name>
<evidence type="ECO:0000259" key="2">
    <source>
        <dbReference type="Pfam" id="PF07282"/>
    </source>
</evidence>
<feature type="domain" description="Cas12f1-like TNB" evidence="2">
    <location>
        <begin position="13"/>
        <end position="49"/>
    </location>
</feature>
<evidence type="ECO:0000313" key="3">
    <source>
        <dbReference type="EMBL" id="PHX53234.1"/>
    </source>
</evidence>
<reference evidence="3" key="1">
    <citation type="submission" date="2017-10" db="EMBL/GenBank/DDBJ databases">
        <title>Draft genome sequence of the planktic cyanobacteria Tychonema bourrellyi isolated from alpine lentic freshwater.</title>
        <authorList>
            <person name="Tett A."/>
            <person name="Armanini F."/>
            <person name="Asnicar F."/>
            <person name="Boscaini A."/>
            <person name="Pasolli E."/>
            <person name="Zolfo M."/>
            <person name="Donati C."/>
            <person name="Salmaso N."/>
            <person name="Segata N."/>
        </authorList>
    </citation>
    <scope>NUCLEOTIDE SEQUENCE</scope>
    <source>
        <strain evidence="3">FEM_GT703</strain>
    </source>
</reference>